<keyword evidence="15" id="KW-1133">Transmembrane helix</keyword>
<gene>
    <name evidence="16" type="ORF">HCN44_007088</name>
</gene>
<evidence type="ECO:0000256" key="7">
    <source>
        <dbReference type="ARBA" id="ARBA00022824"/>
    </source>
</evidence>
<dbReference type="GO" id="GO:0005789">
    <property type="term" value="C:endoplasmic reticulum membrane"/>
    <property type="evidence" value="ECO:0007669"/>
    <property type="project" value="UniProtKB-SubCell"/>
</dbReference>
<evidence type="ECO:0000256" key="12">
    <source>
        <dbReference type="ARBA" id="ARBA00023136"/>
    </source>
</evidence>
<keyword evidence="10 13" id="KW-0408">Iron</keyword>
<evidence type="ECO:0008006" key="18">
    <source>
        <dbReference type="Google" id="ProtNLM"/>
    </source>
</evidence>
<evidence type="ECO:0000256" key="4">
    <source>
        <dbReference type="ARBA" id="ARBA00010617"/>
    </source>
</evidence>
<comment type="similarity">
    <text evidence="4 14">Belongs to the cytochrome P450 family.</text>
</comment>
<dbReference type="Pfam" id="PF00067">
    <property type="entry name" value="p450"/>
    <property type="match status" value="1"/>
</dbReference>
<comment type="subcellular location">
    <subcellularLocation>
        <location evidence="3">Endoplasmic reticulum membrane</location>
        <topology evidence="3">Peripheral membrane protein</topology>
    </subcellularLocation>
    <subcellularLocation>
        <location evidence="2">Microsome membrane</location>
        <topology evidence="2">Peripheral membrane protein</topology>
    </subcellularLocation>
</comment>
<dbReference type="FunFam" id="1.10.630.10:FF:000042">
    <property type="entry name" value="Cytochrome P450"/>
    <property type="match status" value="1"/>
</dbReference>
<evidence type="ECO:0000256" key="1">
    <source>
        <dbReference type="ARBA" id="ARBA00001971"/>
    </source>
</evidence>
<accession>A0A834XM14</accession>
<dbReference type="Gene3D" id="1.10.630.10">
    <property type="entry name" value="Cytochrome P450"/>
    <property type="match status" value="1"/>
</dbReference>
<keyword evidence="11 14" id="KW-0503">Monooxygenase</keyword>
<name>A0A834XM14_APHGI</name>
<evidence type="ECO:0000256" key="5">
    <source>
        <dbReference type="ARBA" id="ARBA00022617"/>
    </source>
</evidence>
<feature type="binding site" description="axial binding residue" evidence="13">
    <location>
        <position position="449"/>
    </location>
    <ligand>
        <name>heme</name>
        <dbReference type="ChEBI" id="CHEBI:30413"/>
    </ligand>
    <ligandPart>
        <name>Fe</name>
        <dbReference type="ChEBI" id="CHEBI:18248"/>
    </ligandPart>
</feature>
<keyword evidence="9 14" id="KW-0560">Oxidoreductase</keyword>
<keyword evidence="6 13" id="KW-0479">Metal-binding</keyword>
<proteinExistence type="inferred from homology"/>
<dbReference type="OrthoDB" id="2789670at2759"/>
<evidence type="ECO:0000256" key="6">
    <source>
        <dbReference type="ARBA" id="ARBA00022723"/>
    </source>
</evidence>
<keyword evidence="12 15" id="KW-0472">Membrane</keyword>
<evidence type="ECO:0000256" key="11">
    <source>
        <dbReference type="ARBA" id="ARBA00023033"/>
    </source>
</evidence>
<evidence type="ECO:0000256" key="13">
    <source>
        <dbReference type="PIRSR" id="PIRSR602401-1"/>
    </source>
</evidence>
<sequence length="506" mass="58518">MMDISTVLLSILMFILMYIYYQYKKVKFFEKHGIPHIKPWPLYGNMAAILFKKTTLFHYLQDIYNVNKNAKYSGFYDFSNPNIVIRDPELIKLIAIKHFDHFVNHRSFFNPEVDPLFGNNLFSLHDDRWREIRNLLTPAFTSSKMKGMFKLMSNCAENFVDYLVKDSKEKPLEINSKDAFCRYTNDVIATCAFGISINSMKDKNNDFYILGRKAIDFEGNLVTLKFIFVEIFPKISKLFNIRIIDSKVDDFFKKILEDTIRTRDEKGITRPDMIQLMMETRASKTGPTLSIEDMTSQAFIFFLGGFDTTSSLMSFVVHEIAANPEIQTKLQNEIDEMFEKTNGDVTYEAVNGLAYLDAVINETLRCYPIAGFLDRVCSKSFELPPTLPGAKPHRLKPGDFIWFPVFAIQRDPIYFYEPEKFYPDRFIEDPKGTLNSPAYMPFGLGPRMCIGNRFALLETKVLLAHLVSKCQLKPGKKMIVPLKISKRSSVMTAEGGFWLEIQPRNQ</sequence>
<dbReference type="GO" id="GO:0016705">
    <property type="term" value="F:oxidoreductase activity, acting on paired donors, with incorporation or reduction of molecular oxygen"/>
    <property type="evidence" value="ECO:0007669"/>
    <property type="project" value="InterPro"/>
</dbReference>
<evidence type="ECO:0000313" key="16">
    <source>
        <dbReference type="EMBL" id="KAF7988778.1"/>
    </source>
</evidence>
<dbReference type="GO" id="GO:0004497">
    <property type="term" value="F:monooxygenase activity"/>
    <property type="evidence" value="ECO:0007669"/>
    <property type="project" value="UniProtKB-KW"/>
</dbReference>
<dbReference type="PANTHER" id="PTHR24292:SF54">
    <property type="entry name" value="CYP9F3-RELATED"/>
    <property type="match status" value="1"/>
</dbReference>
<keyword evidence="8" id="KW-0492">Microsome</keyword>
<keyword evidence="15" id="KW-0812">Transmembrane</keyword>
<protein>
    <recommendedName>
        <fullName evidence="18">Cytochrome P450</fullName>
    </recommendedName>
</protein>
<dbReference type="InterPro" id="IPR017972">
    <property type="entry name" value="Cyt_P450_CS"/>
</dbReference>
<comment type="caution">
    <text evidence="16">The sequence shown here is derived from an EMBL/GenBank/DDBJ whole genome shotgun (WGS) entry which is preliminary data.</text>
</comment>
<keyword evidence="5 13" id="KW-0349">Heme</keyword>
<keyword evidence="7" id="KW-0256">Endoplasmic reticulum</keyword>
<feature type="transmembrane region" description="Helical" evidence="15">
    <location>
        <begin position="6"/>
        <end position="23"/>
    </location>
</feature>
<evidence type="ECO:0000256" key="8">
    <source>
        <dbReference type="ARBA" id="ARBA00022848"/>
    </source>
</evidence>
<dbReference type="Proteomes" id="UP000639338">
    <property type="component" value="Unassembled WGS sequence"/>
</dbReference>
<reference evidence="16 17" key="1">
    <citation type="submission" date="2020-08" db="EMBL/GenBank/DDBJ databases">
        <title>Aphidius gifuensis genome sequencing and assembly.</title>
        <authorList>
            <person name="Du Z."/>
        </authorList>
    </citation>
    <scope>NUCLEOTIDE SEQUENCE [LARGE SCALE GENOMIC DNA]</scope>
    <source>
        <strain evidence="16">YNYX2018</strain>
        <tissue evidence="16">Adults</tissue>
    </source>
</reference>
<dbReference type="PANTHER" id="PTHR24292">
    <property type="entry name" value="CYTOCHROME P450"/>
    <property type="match status" value="1"/>
</dbReference>
<dbReference type="PROSITE" id="PS00086">
    <property type="entry name" value="CYTOCHROME_P450"/>
    <property type="match status" value="1"/>
</dbReference>
<evidence type="ECO:0000256" key="2">
    <source>
        <dbReference type="ARBA" id="ARBA00004174"/>
    </source>
</evidence>
<dbReference type="InterPro" id="IPR002401">
    <property type="entry name" value="Cyt_P450_E_grp-I"/>
</dbReference>
<keyword evidence="17" id="KW-1185">Reference proteome</keyword>
<evidence type="ECO:0000256" key="10">
    <source>
        <dbReference type="ARBA" id="ARBA00023004"/>
    </source>
</evidence>
<evidence type="ECO:0000256" key="14">
    <source>
        <dbReference type="RuleBase" id="RU000461"/>
    </source>
</evidence>
<dbReference type="CDD" id="cd11056">
    <property type="entry name" value="CYP6-like"/>
    <property type="match status" value="1"/>
</dbReference>
<dbReference type="InterPro" id="IPR050476">
    <property type="entry name" value="Insect_CytP450_Detox"/>
</dbReference>
<dbReference type="GO" id="GO:0005506">
    <property type="term" value="F:iron ion binding"/>
    <property type="evidence" value="ECO:0007669"/>
    <property type="project" value="InterPro"/>
</dbReference>
<dbReference type="InterPro" id="IPR036396">
    <property type="entry name" value="Cyt_P450_sf"/>
</dbReference>
<evidence type="ECO:0000313" key="17">
    <source>
        <dbReference type="Proteomes" id="UP000639338"/>
    </source>
</evidence>
<dbReference type="AlphaFoldDB" id="A0A834XM14"/>
<evidence type="ECO:0000256" key="3">
    <source>
        <dbReference type="ARBA" id="ARBA00004406"/>
    </source>
</evidence>
<organism evidence="16 17">
    <name type="scientific">Aphidius gifuensis</name>
    <name type="common">Parasitoid wasp</name>
    <dbReference type="NCBI Taxonomy" id="684658"/>
    <lineage>
        <taxon>Eukaryota</taxon>
        <taxon>Metazoa</taxon>
        <taxon>Ecdysozoa</taxon>
        <taxon>Arthropoda</taxon>
        <taxon>Hexapoda</taxon>
        <taxon>Insecta</taxon>
        <taxon>Pterygota</taxon>
        <taxon>Neoptera</taxon>
        <taxon>Endopterygota</taxon>
        <taxon>Hymenoptera</taxon>
        <taxon>Apocrita</taxon>
        <taxon>Ichneumonoidea</taxon>
        <taxon>Braconidae</taxon>
        <taxon>Aphidiinae</taxon>
        <taxon>Aphidius</taxon>
    </lineage>
</organism>
<dbReference type="SUPFAM" id="SSF48264">
    <property type="entry name" value="Cytochrome P450"/>
    <property type="match status" value="1"/>
</dbReference>
<dbReference type="InterPro" id="IPR001128">
    <property type="entry name" value="Cyt_P450"/>
</dbReference>
<dbReference type="PRINTS" id="PR00463">
    <property type="entry name" value="EP450I"/>
</dbReference>
<evidence type="ECO:0000256" key="9">
    <source>
        <dbReference type="ARBA" id="ARBA00023002"/>
    </source>
</evidence>
<comment type="cofactor">
    <cofactor evidence="1 13">
        <name>heme</name>
        <dbReference type="ChEBI" id="CHEBI:30413"/>
    </cofactor>
</comment>
<dbReference type="EMBL" id="JACMRX010000005">
    <property type="protein sequence ID" value="KAF7988778.1"/>
    <property type="molecule type" value="Genomic_DNA"/>
</dbReference>
<evidence type="ECO:0000256" key="15">
    <source>
        <dbReference type="SAM" id="Phobius"/>
    </source>
</evidence>
<dbReference type="PRINTS" id="PR00385">
    <property type="entry name" value="P450"/>
</dbReference>
<dbReference type="GO" id="GO:0020037">
    <property type="term" value="F:heme binding"/>
    <property type="evidence" value="ECO:0007669"/>
    <property type="project" value="InterPro"/>
</dbReference>